<dbReference type="InterPro" id="IPR032524">
    <property type="entry name" value="ABC_tran_C"/>
</dbReference>
<dbReference type="GO" id="GO:0016887">
    <property type="term" value="F:ATP hydrolysis activity"/>
    <property type="evidence" value="ECO:0007669"/>
    <property type="project" value="InterPro"/>
</dbReference>
<accession>A0A5P9JXS1</accession>
<evidence type="ECO:0000256" key="1">
    <source>
        <dbReference type="ARBA" id="ARBA00005417"/>
    </source>
</evidence>
<dbReference type="InterPro" id="IPR050611">
    <property type="entry name" value="ABCF"/>
</dbReference>
<dbReference type="KEGG" id="mico:GDR74_08220"/>
<dbReference type="AlphaFoldDB" id="A0A5P9JXS1"/>
<evidence type="ECO:0000256" key="4">
    <source>
        <dbReference type="ARBA" id="ARBA00022840"/>
    </source>
</evidence>
<protein>
    <submittedName>
        <fullName evidence="8">ATP-binding cassette domain-containing protein</fullName>
    </submittedName>
</protein>
<dbReference type="PANTHER" id="PTHR19211:SF14">
    <property type="entry name" value="ATP-BINDING CASSETTE SUB-FAMILY F MEMBER 1"/>
    <property type="match status" value="1"/>
</dbReference>
<evidence type="ECO:0000256" key="2">
    <source>
        <dbReference type="ARBA" id="ARBA00022737"/>
    </source>
</evidence>
<dbReference type="EMBL" id="CP045423">
    <property type="protein sequence ID" value="QFU16210.1"/>
    <property type="molecule type" value="Genomic_DNA"/>
</dbReference>
<keyword evidence="9" id="KW-1185">Reference proteome</keyword>
<dbReference type="Pfam" id="PF00005">
    <property type="entry name" value="ABC_tran"/>
    <property type="match status" value="2"/>
</dbReference>
<dbReference type="Proteomes" id="UP000325614">
    <property type="component" value="Chromosome"/>
</dbReference>
<evidence type="ECO:0000256" key="3">
    <source>
        <dbReference type="ARBA" id="ARBA00022741"/>
    </source>
</evidence>
<dbReference type="InterPro" id="IPR003593">
    <property type="entry name" value="AAA+_ATPase"/>
</dbReference>
<name>A0A5P9JXS1_9HYPH</name>
<evidence type="ECO:0000259" key="7">
    <source>
        <dbReference type="PROSITE" id="PS50893"/>
    </source>
</evidence>
<feature type="domain" description="ABC transporter" evidence="7">
    <location>
        <begin position="2"/>
        <end position="242"/>
    </location>
</feature>
<dbReference type="RefSeq" id="WP_152585854.1">
    <property type="nucleotide sequence ID" value="NZ_CP045423.1"/>
</dbReference>
<evidence type="ECO:0000256" key="5">
    <source>
        <dbReference type="SAM" id="Coils"/>
    </source>
</evidence>
<dbReference type="InterPro" id="IPR003439">
    <property type="entry name" value="ABC_transporter-like_ATP-bd"/>
</dbReference>
<dbReference type="InterPro" id="IPR017871">
    <property type="entry name" value="ABC_transporter-like_CS"/>
</dbReference>
<dbReference type="FunFam" id="3.40.50.300:FF:000011">
    <property type="entry name" value="Putative ABC transporter ATP-binding component"/>
    <property type="match status" value="1"/>
</dbReference>
<dbReference type="PROSITE" id="PS00211">
    <property type="entry name" value="ABC_TRANSPORTER_1"/>
    <property type="match status" value="2"/>
</dbReference>
<dbReference type="SMART" id="SM00382">
    <property type="entry name" value="AAA"/>
    <property type="match status" value="2"/>
</dbReference>
<feature type="region of interest" description="Disordered" evidence="6">
    <location>
        <begin position="520"/>
        <end position="544"/>
    </location>
</feature>
<dbReference type="CDD" id="cd03221">
    <property type="entry name" value="ABCF_EF-3"/>
    <property type="match status" value="2"/>
</dbReference>
<dbReference type="Gene3D" id="3.40.50.300">
    <property type="entry name" value="P-loop containing nucleotide triphosphate hydrolases"/>
    <property type="match status" value="2"/>
</dbReference>
<gene>
    <name evidence="8" type="ORF">GDR74_08220</name>
</gene>
<evidence type="ECO:0000313" key="9">
    <source>
        <dbReference type="Proteomes" id="UP000325614"/>
    </source>
</evidence>
<evidence type="ECO:0000256" key="6">
    <source>
        <dbReference type="SAM" id="MobiDB-lite"/>
    </source>
</evidence>
<dbReference type="InterPro" id="IPR027417">
    <property type="entry name" value="P-loop_NTPase"/>
</dbReference>
<dbReference type="GO" id="GO:0003677">
    <property type="term" value="F:DNA binding"/>
    <property type="evidence" value="ECO:0007669"/>
    <property type="project" value="InterPro"/>
</dbReference>
<dbReference type="InterPro" id="IPR032781">
    <property type="entry name" value="ABC_tran_Xtn"/>
</dbReference>
<feature type="domain" description="ABC transporter" evidence="7">
    <location>
        <begin position="310"/>
        <end position="524"/>
    </location>
</feature>
<keyword evidence="5" id="KW-0175">Coiled coil</keyword>
<dbReference type="PROSITE" id="PS50893">
    <property type="entry name" value="ABC_TRANSPORTER_2"/>
    <property type="match status" value="2"/>
</dbReference>
<evidence type="ECO:0000313" key="8">
    <source>
        <dbReference type="EMBL" id="QFU16210.1"/>
    </source>
</evidence>
<dbReference type="GO" id="GO:0005524">
    <property type="term" value="F:ATP binding"/>
    <property type="evidence" value="ECO:0007669"/>
    <property type="project" value="UniProtKB-KW"/>
</dbReference>
<proteinExistence type="inferred from homology"/>
<reference evidence="8 9" key="1">
    <citation type="submission" date="2019-10" db="EMBL/GenBank/DDBJ databases">
        <title>Isolation, Identification of Microvirga thermotolerans HR1, a novel thermophilic bacterium and Comparative Genomics of the genus Microvirga.</title>
        <authorList>
            <person name="Li J."/>
            <person name="Zhang W."/>
            <person name="Lin M."/>
            <person name="Wang J."/>
        </authorList>
    </citation>
    <scope>NUCLEOTIDE SEQUENCE [LARGE SCALE GENOMIC DNA]</scope>
    <source>
        <strain evidence="8 9">HR1</strain>
    </source>
</reference>
<comment type="similarity">
    <text evidence="1">Belongs to the ABC transporter superfamily.</text>
</comment>
<dbReference type="SUPFAM" id="SSF52540">
    <property type="entry name" value="P-loop containing nucleoside triphosphate hydrolases"/>
    <property type="match status" value="2"/>
</dbReference>
<sequence length="626" mass="67752">MLHVNDLTYRIGDRTILDRASFALPAGSKVGLVGRNGAGKTTLFRIVQGEIAPESGDISLPRGVRIGAVAQEAPGGPETLLQVVLAADRERTALLAEAETADGLRRAEIETRLMDIDAYSAPARAAAILHGLGFDAEAQARPCSSFSGGWRMRVALASVLFAAPDLLLLDEPTNYLDLEGTLWLYDYLGRYPHTVLVISHDRELLDTCVNHILHLDRGKLTLYRGGYTSFARQLAEKRELTAKLRAKQEAERKHLQSFIDRFKAKASKARQAQSRVKKLAKLEPVAAIVEDEVLPFDLPGPERPIAPPLIAIEGAAAGYGDRVVLDRLNLTIQPDDRIALLGANGNGKSTFCKLIGGRLPPLKGDIRWPGKMEVAYFAQHQVDELNPSATAFEHVAALMPDAPVAKARARAARFGFPGAKADTPVSALSGGEKARLLMGLAAFHGPHLLILDEPTNHLDIDSRAALMEAINDYTGAVVLVSHDRFLIEACADRLWLVGNGTVKPFDGDMDDYRQLVLSGELAPQRKDDRPQTAQASRTEERRAAAERRVALAPLRKKLEALEARMAKLTEVIGKVDAALADGTAFQKDAAKATELSRMRAEAAEALAAAEEEWLTVSGEIEAAGAS</sequence>
<keyword evidence="4 8" id="KW-0067">ATP-binding</keyword>
<dbReference type="Pfam" id="PF16326">
    <property type="entry name" value="ABC_tran_CTD"/>
    <property type="match status" value="1"/>
</dbReference>
<dbReference type="Pfam" id="PF12848">
    <property type="entry name" value="ABC_tran_Xtn"/>
    <property type="match status" value="1"/>
</dbReference>
<keyword evidence="3" id="KW-0547">Nucleotide-binding</keyword>
<keyword evidence="2" id="KW-0677">Repeat</keyword>
<dbReference type="PANTHER" id="PTHR19211">
    <property type="entry name" value="ATP-BINDING TRANSPORT PROTEIN-RELATED"/>
    <property type="match status" value="1"/>
</dbReference>
<organism evidence="8 9">
    <name type="scientific">Microvirga thermotolerans</name>
    <dbReference type="NCBI Taxonomy" id="2651334"/>
    <lineage>
        <taxon>Bacteria</taxon>
        <taxon>Pseudomonadati</taxon>
        <taxon>Pseudomonadota</taxon>
        <taxon>Alphaproteobacteria</taxon>
        <taxon>Hyphomicrobiales</taxon>
        <taxon>Methylobacteriaceae</taxon>
        <taxon>Microvirga</taxon>
    </lineage>
</organism>
<feature type="coiled-coil region" evidence="5">
    <location>
        <begin position="551"/>
        <end position="612"/>
    </location>
</feature>